<dbReference type="Pfam" id="PF00059">
    <property type="entry name" value="Lectin_C"/>
    <property type="match status" value="1"/>
</dbReference>
<evidence type="ECO:0000313" key="3">
    <source>
        <dbReference type="Proteomes" id="UP001165740"/>
    </source>
</evidence>
<keyword evidence="1" id="KW-1015">Disulfide bond</keyword>
<evidence type="ECO:0000259" key="2">
    <source>
        <dbReference type="PROSITE" id="PS50041"/>
    </source>
</evidence>
<dbReference type="Gene3D" id="3.10.100.10">
    <property type="entry name" value="Mannose-Binding Protein A, subunit A"/>
    <property type="match status" value="1"/>
</dbReference>
<dbReference type="PROSITE" id="PS00615">
    <property type="entry name" value="C_TYPE_LECTIN_1"/>
    <property type="match status" value="1"/>
</dbReference>
<accession>A0A9W2ZCA2</accession>
<name>A0A9W2ZCA2_BIOGL</name>
<dbReference type="GeneID" id="129923885"/>
<dbReference type="InterPro" id="IPR016186">
    <property type="entry name" value="C-type_lectin-like/link_sf"/>
</dbReference>
<evidence type="ECO:0000256" key="1">
    <source>
        <dbReference type="ARBA" id="ARBA00023157"/>
    </source>
</evidence>
<dbReference type="InterPro" id="IPR016187">
    <property type="entry name" value="CTDL_fold"/>
</dbReference>
<dbReference type="OrthoDB" id="6285913at2759"/>
<organism evidence="3 4">
    <name type="scientific">Biomphalaria glabrata</name>
    <name type="common">Bloodfluke planorb</name>
    <name type="synonym">Freshwater snail</name>
    <dbReference type="NCBI Taxonomy" id="6526"/>
    <lineage>
        <taxon>Eukaryota</taxon>
        <taxon>Metazoa</taxon>
        <taxon>Spiralia</taxon>
        <taxon>Lophotrochozoa</taxon>
        <taxon>Mollusca</taxon>
        <taxon>Gastropoda</taxon>
        <taxon>Heterobranchia</taxon>
        <taxon>Euthyneura</taxon>
        <taxon>Panpulmonata</taxon>
        <taxon>Hygrophila</taxon>
        <taxon>Lymnaeoidea</taxon>
        <taxon>Planorbidae</taxon>
        <taxon>Biomphalaria</taxon>
    </lineage>
</organism>
<dbReference type="InterPro" id="IPR001304">
    <property type="entry name" value="C-type_lectin-like"/>
</dbReference>
<dbReference type="SUPFAM" id="SSF56436">
    <property type="entry name" value="C-type lectin-like"/>
    <property type="match status" value="1"/>
</dbReference>
<sequence length="104" mass="11931">MDCAAKGSVLYSMKSLEKLYIARWLGGTYFVGLNDINTEGTFVFNVDDTDIDNNLKIQLFDNSQPDDFNGDEDCVVYEENRQRLNDIPCAWPQNYVCEQLCFVP</sequence>
<feature type="domain" description="C-type lectin" evidence="2">
    <location>
        <begin position="1"/>
        <end position="98"/>
    </location>
</feature>
<dbReference type="PROSITE" id="PS50041">
    <property type="entry name" value="C_TYPE_LECTIN_2"/>
    <property type="match status" value="1"/>
</dbReference>
<keyword evidence="3" id="KW-1185">Reference proteome</keyword>
<proteinExistence type="predicted"/>
<dbReference type="RefSeq" id="XP_055872675.1">
    <property type="nucleotide sequence ID" value="XM_056016700.1"/>
</dbReference>
<dbReference type="InterPro" id="IPR018378">
    <property type="entry name" value="C-type_lectin_CS"/>
</dbReference>
<evidence type="ECO:0000313" key="4">
    <source>
        <dbReference type="RefSeq" id="XP_055872675.1"/>
    </source>
</evidence>
<dbReference type="AlphaFoldDB" id="A0A9W2ZCA2"/>
<gene>
    <name evidence="4" type="primary">LOC129923885</name>
</gene>
<dbReference type="Proteomes" id="UP001165740">
    <property type="component" value="Chromosome 18"/>
</dbReference>
<reference evidence="4" key="1">
    <citation type="submission" date="2025-08" db="UniProtKB">
        <authorList>
            <consortium name="RefSeq"/>
        </authorList>
    </citation>
    <scope>IDENTIFICATION</scope>
</reference>
<protein>
    <submittedName>
        <fullName evidence="4">Mannose-binding protein C-like</fullName>
    </submittedName>
</protein>